<dbReference type="RefSeq" id="WP_407594058.1">
    <property type="nucleotide sequence ID" value="NZ_JBHDIY010000002.1"/>
</dbReference>
<dbReference type="SUPFAM" id="SSF46785">
    <property type="entry name" value="Winged helix' DNA-binding domain"/>
    <property type="match status" value="1"/>
</dbReference>
<dbReference type="PANTHER" id="PTHR33164">
    <property type="entry name" value="TRANSCRIPTIONAL REGULATOR, MARR FAMILY"/>
    <property type="match status" value="1"/>
</dbReference>
<dbReference type="EMBL" id="JBHDIY010000002">
    <property type="protein sequence ID" value="MFL4472162.1"/>
    <property type="molecule type" value="Genomic_DNA"/>
</dbReference>
<feature type="domain" description="HTH marR-type" evidence="1">
    <location>
        <begin position="17"/>
        <end position="153"/>
    </location>
</feature>
<dbReference type="PROSITE" id="PS50995">
    <property type="entry name" value="HTH_MARR_2"/>
    <property type="match status" value="1"/>
</dbReference>
<dbReference type="InterPro" id="IPR039422">
    <property type="entry name" value="MarR/SlyA-like"/>
</dbReference>
<dbReference type="InterPro" id="IPR036390">
    <property type="entry name" value="WH_DNA-bd_sf"/>
</dbReference>
<accession>A0ABW8UYY2</accession>
<dbReference type="InterPro" id="IPR000835">
    <property type="entry name" value="HTH_MarR-typ"/>
</dbReference>
<comment type="caution">
    <text evidence="2">The sequence shown here is derived from an EMBL/GenBank/DDBJ whole genome shotgun (WGS) entry which is preliminary data.</text>
</comment>
<evidence type="ECO:0000259" key="1">
    <source>
        <dbReference type="PROSITE" id="PS50995"/>
    </source>
</evidence>
<organism evidence="2 3">
    <name type="scientific">Tateyamaria armeniaca</name>
    <dbReference type="NCBI Taxonomy" id="2518930"/>
    <lineage>
        <taxon>Bacteria</taxon>
        <taxon>Pseudomonadati</taxon>
        <taxon>Pseudomonadota</taxon>
        <taxon>Alphaproteobacteria</taxon>
        <taxon>Rhodobacterales</taxon>
        <taxon>Roseobacteraceae</taxon>
        <taxon>Tateyamaria</taxon>
    </lineage>
</organism>
<dbReference type="InterPro" id="IPR036388">
    <property type="entry name" value="WH-like_DNA-bd_sf"/>
</dbReference>
<gene>
    <name evidence="2" type="ORF">ACERZ8_20590</name>
</gene>
<keyword evidence="3" id="KW-1185">Reference proteome</keyword>
<evidence type="ECO:0000313" key="3">
    <source>
        <dbReference type="Proteomes" id="UP001627408"/>
    </source>
</evidence>
<name>A0ABW8UYY2_9RHOB</name>
<dbReference type="Pfam" id="PF01047">
    <property type="entry name" value="MarR"/>
    <property type="match status" value="1"/>
</dbReference>
<dbReference type="Proteomes" id="UP001627408">
    <property type="component" value="Unassembled WGS sequence"/>
</dbReference>
<dbReference type="PANTHER" id="PTHR33164:SF13">
    <property type="entry name" value="4-HYDROXYPHENYLACETATE CATABOLISM PROTEIN"/>
    <property type="match status" value="1"/>
</dbReference>
<dbReference type="Gene3D" id="1.10.10.10">
    <property type="entry name" value="Winged helix-like DNA-binding domain superfamily/Winged helix DNA-binding domain"/>
    <property type="match status" value="1"/>
</dbReference>
<proteinExistence type="predicted"/>
<dbReference type="SMART" id="SM00347">
    <property type="entry name" value="HTH_MARR"/>
    <property type="match status" value="1"/>
</dbReference>
<protein>
    <submittedName>
        <fullName evidence="2">MarR family winged helix-turn-helix transcriptional regulator</fullName>
    </submittedName>
</protein>
<sequence length="169" mass="19454">MTKHSQPQQDRIDQRRAYEARNPFSRVDSAYAASRQQSMRILQQTAGLTTVEWRVLWDLHAAGPMSIRDLAHIQRTDHSLLSRALPAMERKGLVRLTRGSKDARQVVVELDTAGRAAYTAAAPYMKRRRDALRATFTDSETETFVDLLERFEEFLRQPIDTILQPELTE</sequence>
<reference evidence="2 3" key="1">
    <citation type="submission" date="2024-08" db="EMBL/GenBank/DDBJ databases">
        <title>Tateyamaria sp. nov., isolated from marine algae.</title>
        <authorList>
            <person name="Choi B.J."/>
            <person name="Kim J.M."/>
            <person name="Lee J.K."/>
            <person name="Choi D.G."/>
            <person name="Bayburt H."/>
            <person name="Baek J.H."/>
            <person name="Han D.M."/>
            <person name="Jeon C.O."/>
        </authorList>
    </citation>
    <scope>NUCLEOTIDE SEQUENCE [LARGE SCALE GENOMIC DNA]</scope>
    <source>
        <strain evidence="2 3">KMU-156</strain>
    </source>
</reference>
<evidence type="ECO:0000313" key="2">
    <source>
        <dbReference type="EMBL" id="MFL4472162.1"/>
    </source>
</evidence>